<evidence type="ECO:0000313" key="2">
    <source>
        <dbReference type="Proteomes" id="UP000234474"/>
    </source>
</evidence>
<comment type="caution">
    <text evidence="1">The sequence shown here is derived from an EMBL/GenBank/DDBJ whole genome shotgun (WGS) entry which is preliminary data.</text>
</comment>
<proteinExistence type="predicted"/>
<dbReference type="EMBL" id="MSZS01000001">
    <property type="protein sequence ID" value="PKX99081.1"/>
    <property type="molecule type" value="Genomic_DNA"/>
</dbReference>
<dbReference type="GeneID" id="36531854"/>
<name>A0A2I1CN83_ASPN1</name>
<dbReference type="Proteomes" id="UP000234474">
    <property type="component" value="Unassembled WGS sequence"/>
</dbReference>
<reference evidence="2" key="1">
    <citation type="journal article" date="2018" name="Proc. Natl. Acad. Sci. U.S.A.">
        <title>Linking secondary metabolites to gene clusters through genome sequencing of six diverse Aspergillus species.</title>
        <authorList>
            <person name="Kaerboelling I."/>
            <person name="Vesth T.C."/>
            <person name="Frisvad J.C."/>
            <person name="Nybo J.L."/>
            <person name="Theobald S."/>
            <person name="Kuo A."/>
            <person name="Bowyer P."/>
            <person name="Matsuda Y."/>
            <person name="Mondo S."/>
            <person name="Lyhne E.K."/>
            <person name="Kogle M.E."/>
            <person name="Clum A."/>
            <person name="Lipzen A."/>
            <person name="Salamov A."/>
            <person name="Ngan C.Y."/>
            <person name="Daum C."/>
            <person name="Chiniquy J."/>
            <person name="Barry K."/>
            <person name="LaButti K."/>
            <person name="Haridas S."/>
            <person name="Simmons B.A."/>
            <person name="Magnuson J.K."/>
            <person name="Mortensen U.H."/>
            <person name="Larsen T.O."/>
            <person name="Grigoriev I.V."/>
            <person name="Baker S.E."/>
            <person name="Andersen M.R."/>
        </authorList>
    </citation>
    <scope>NUCLEOTIDE SEQUENCE [LARGE SCALE GENOMIC DNA]</scope>
    <source>
        <strain evidence="2">IBT 16806</strain>
    </source>
</reference>
<protein>
    <submittedName>
        <fullName evidence="1">Uncharacterized protein</fullName>
    </submittedName>
</protein>
<gene>
    <name evidence="1" type="ORF">P174DRAFT_416780</name>
</gene>
<sequence length="246" mass="27553">MLRTFRLDRAAAPAWPRAGMARLLNQAENGGFDEDSNEVAEGISYEEFAAHWQTDPLRCWEAVSRIYTDLEAKAILRRDEATLLNEQLIEIQNEVDTLKDQDEISEIKRVLPEAYHDLADELLPLLFEGDISPGILIITLSANHCSVAPLRLWATSALVSAIAGDNFTTASGVINKAPASSYRKNREPRTIRMDSSNTIGADIPPLQRKMVELKFNDLEADEYKAFSLAHKRGPFIKSLPDPNKYV</sequence>
<accession>A0A2I1CN83</accession>
<keyword evidence="2" id="KW-1185">Reference proteome</keyword>
<organism evidence="1 2">
    <name type="scientific">Aspergillus novofumigatus (strain IBT 16806)</name>
    <dbReference type="NCBI Taxonomy" id="1392255"/>
    <lineage>
        <taxon>Eukaryota</taxon>
        <taxon>Fungi</taxon>
        <taxon>Dikarya</taxon>
        <taxon>Ascomycota</taxon>
        <taxon>Pezizomycotina</taxon>
        <taxon>Eurotiomycetes</taxon>
        <taxon>Eurotiomycetidae</taxon>
        <taxon>Eurotiales</taxon>
        <taxon>Aspergillaceae</taxon>
        <taxon>Aspergillus</taxon>
        <taxon>Aspergillus subgen. Fumigati</taxon>
    </lineage>
</organism>
<evidence type="ECO:0000313" key="1">
    <source>
        <dbReference type="EMBL" id="PKX99081.1"/>
    </source>
</evidence>
<dbReference type="VEuPathDB" id="FungiDB:P174DRAFT_416780"/>
<dbReference type="RefSeq" id="XP_024687676.1">
    <property type="nucleotide sequence ID" value="XM_024824529.1"/>
</dbReference>
<dbReference type="AlphaFoldDB" id="A0A2I1CN83"/>